<dbReference type="RefSeq" id="WP_320500098.1">
    <property type="nucleotide sequence ID" value="NZ_JAXCLX010000001.1"/>
</dbReference>
<gene>
    <name evidence="1" type="ORF">SMD31_07030</name>
</gene>
<proteinExistence type="predicted"/>
<dbReference type="Gene3D" id="3.30.70.100">
    <property type="match status" value="1"/>
</dbReference>
<organism evidence="1 2">
    <name type="scientific">Dongia rigui</name>
    <dbReference type="NCBI Taxonomy" id="940149"/>
    <lineage>
        <taxon>Bacteria</taxon>
        <taxon>Pseudomonadati</taxon>
        <taxon>Pseudomonadota</taxon>
        <taxon>Alphaproteobacteria</taxon>
        <taxon>Rhodospirillales</taxon>
        <taxon>Dongiaceae</taxon>
        <taxon>Dongia</taxon>
    </lineage>
</organism>
<name>A0ABU5DY87_9PROT</name>
<comment type="caution">
    <text evidence="1">The sequence shown here is derived from an EMBL/GenBank/DDBJ whole genome shotgun (WGS) entry which is preliminary data.</text>
</comment>
<keyword evidence="2" id="KW-1185">Reference proteome</keyword>
<dbReference type="PIRSF" id="PIRSF007028">
    <property type="entry name" value="UCP007028"/>
    <property type="match status" value="1"/>
</dbReference>
<sequence>MRYIEAFVLPVPKKNLAAYQKLARKTAKIFKKHGALEVYEYVGDDLDVTYAVPFPKLAKIKKGETVIFSWMVFKSKAHRDKVNAEFFKDPLTSGMDMSKLPFDVKRMCMGGFKLLVAG</sequence>
<dbReference type="Proteomes" id="UP001271769">
    <property type="component" value="Unassembled WGS sequence"/>
</dbReference>
<dbReference type="InterPro" id="IPR011008">
    <property type="entry name" value="Dimeric_a/b-barrel"/>
</dbReference>
<dbReference type="InterPro" id="IPR009874">
    <property type="entry name" value="DUF1428"/>
</dbReference>
<evidence type="ECO:0000313" key="2">
    <source>
        <dbReference type="Proteomes" id="UP001271769"/>
    </source>
</evidence>
<dbReference type="EMBL" id="JAXCLX010000001">
    <property type="protein sequence ID" value="MDY0871668.1"/>
    <property type="molecule type" value="Genomic_DNA"/>
</dbReference>
<evidence type="ECO:0000313" key="1">
    <source>
        <dbReference type="EMBL" id="MDY0871668.1"/>
    </source>
</evidence>
<dbReference type="SUPFAM" id="SSF54909">
    <property type="entry name" value="Dimeric alpha+beta barrel"/>
    <property type="match status" value="1"/>
</dbReference>
<accession>A0ABU5DY87</accession>
<protein>
    <submittedName>
        <fullName evidence="1">DUF1428 domain-containing protein</fullName>
    </submittedName>
</protein>
<dbReference type="Pfam" id="PF07237">
    <property type="entry name" value="DUF1428"/>
    <property type="match status" value="1"/>
</dbReference>
<reference evidence="1 2" key="1">
    <citation type="journal article" date="2013" name="Antonie Van Leeuwenhoek">
        <title>Dongia rigui sp. nov., isolated from freshwater of a large wetland in Korea.</title>
        <authorList>
            <person name="Baik K.S."/>
            <person name="Hwang Y.M."/>
            <person name="Choi J.S."/>
            <person name="Kwon J."/>
            <person name="Seong C.N."/>
        </authorList>
    </citation>
    <scope>NUCLEOTIDE SEQUENCE [LARGE SCALE GENOMIC DNA]</scope>
    <source>
        <strain evidence="1 2">04SU4-P</strain>
    </source>
</reference>